<evidence type="ECO:0000313" key="3">
    <source>
        <dbReference type="EMBL" id="GFH36268.1"/>
    </source>
</evidence>
<keyword evidence="4" id="KW-1185">Reference proteome</keyword>
<dbReference type="Proteomes" id="UP000484988">
    <property type="component" value="Unassembled WGS sequence"/>
</dbReference>
<reference evidence="3 4" key="1">
    <citation type="submission" date="2020-02" db="EMBL/GenBank/DDBJ databases">
        <title>Whole Genome Shotgun Sequence of Streptomyces sp. strain CWH03.</title>
        <authorList>
            <person name="Dohra H."/>
            <person name="Kodani S."/>
            <person name="Yamamura H."/>
        </authorList>
    </citation>
    <scope>NUCLEOTIDE SEQUENCE [LARGE SCALE GENOMIC DNA]</scope>
    <source>
        <strain evidence="3 4">CWH03</strain>
    </source>
</reference>
<comment type="caution">
    <text evidence="3">The sequence shown here is derived from an EMBL/GenBank/DDBJ whole genome shotgun (WGS) entry which is preliminary data.</text>
</comment>
<dbReference type="SUPFAM" id="SSF54593">
    <property type="entry name" value="Glyoxalase/Bleomycin resistance protein/Dihydroxybiphenyl dioxygenase"/>
    <property type="match status" value="1"/>
</dbReference>
<sequence length="159" mass="17486">MGTATPNQGLDHVALRAYDLDATVRFYTEALGFRFVCEWSAPQAGVHRCVFLDTGDDRLLELFDAASTPPGGSDRPFDTPPLPTDEDRARAAALVHFALRTDDPDTLYRRALDAGARSLMAPTEIETTGTMPMTLYVGFVYGPNGEVIEFIRRPHPKQG</sequence>
<dbReference type="GO" id="GO:0046491">
    <property type="term" value="P:L-methylmalonyl-CoA metabolic process"/>
    <property type="evidence" value="ECO:0007669"/>
    <property type="project" value="TreeGrafter"/>
</dbReference>
<dbReference type="PROSITE" id="PS51819">
    <property type="entry name" value="VOC"/>
    <property type="match status" value="1"/>
</dbReference>
<keyword evidence="1" id="KW-0479">Metal-binding</keyword>
<dbReference type="RefSeq" id="WP_173264121.1">
    <property type="nucleotide sequence ID" value="NZ_BLLG01000005.1"/>
</dbReference>
<gene>
    <name evidence="3" type="ORF">SCWH03_24940</name>
</gene>
<name>A0A6A0AUD6_9ACTN</name>
<dbReference type="Pfam" id="PF00903">
    <property type="entry name" value="Glyoxalase"/>
    <property type="match status" value="1"/>
</dbReference>
<feature type="domain" description="VOC" evidence="2">
    <location>
        <begin position="9"/>
        <end position="153"/>
    </location>
</feature>
<dbReference type="Gene3D" id="3.10.180.10">
    <property type="entry name" value="2,3-Dihydroxybiphenyl 1,2-Dioxygenase, domain 1"/>
    <property type="match status" value="1"/>
</dbReference>
<dbReference type="InterPro" id="IPR051785">
    <property type="entry name" value="MMCE/EMCE_epimerase"/>
</dbReference>
<dbReference type="InterPro" id="IPR029068">
    <property type="entry name" value="Glyas_Bleomycin-R_OHBP_Dase"/>
</dbReference>
<dbReference type="GO" id="GO:0046872">
    <property type="term" value="F:metal ion binding"/>
    <property type="evidence" value="ECO:0007669"/>
    <property type="project" value="UniProtKB-KW"/>
</dbReference>
<protein>
    <submittedName>
        <fullName evidence="3">VOC family protein</fullName>
    </submittedName>
</protein>
<dbReference type="CDD" id="cd06587">
    <property type="entry name" value="VOC"/>
    <property type="match status" value="1"/>
</dbReference>
<dbReference type="PANTHER" id="PTHR43048">
    <property type="entry name" value="METHYLMALONYL-COA EPIMERASE"/>
    <property type="match status" value="1"/>
</dbReference>
<dbReference type="PANTHER" id="PTHR43048:SF6">
    <property type="entry name" value="BLR8189 PROTEIN"/>
    <property type="match status" value="1"/>
</dbReference>
<organism evidence="3 4">
    <name type="scientific">Streptomyces pacificus</name>
    <dbReference type="NCBI Taxonomy" id="2705029"/>
    <lineage>
        <taxon>Bacteria</taxon>
        <taxon>Bacillati</taxon>
        <taxon>Actinomycetota</taxon>
        <taxon>Actinomycetes</taxon>
        <taxon>Kitasatosporales</taxon>
        <taxon>Streptomycetaceae</taxon>
        <taxon>Streptomyces</taxon>
    </lineage>
</organism>
<dbReference type="EMBL" id="BLLG01000005">
    <property type="protein sequence ID" value="GFH36268.1"/>
    <property type="molecule type" value="Genomic_DNA"/>
</dbReference>
<evidence type="ECO:0000313" key="4">
    <source>
        <dbReference type="Proteomes" id="UP000484988"/>
    </source>
</evidence>
<accession>A0A6A0AUD6</accession>
<dbReference type="GO" id="GO:0004493">
    <property type="term" value="F:methylmalonyl-CoA epimerase activity"/>
    <property type="evidence" value="ECO:0007669"/>
    <property type="project" value="TreeGrafter"/>
</dbReference>
<evidence type="ECO:0000256" key="1">
    <source>
        <dbReference type="ARBA" id="ARBA00022723"/>
    </source>
</evidence>
<evidence type="ECO:0000259" key="2">
    <source>
        <dbReference type="PROSITE" id="PS51819"/>
    </source>
</evidence>
<dbReference type="InterPro" id="IPR004360">
    <property type="entry name" value="Glyas_Fos-R_dOase_dom"/>
</dbReference>
<dbReference type="InterPro" id="IPR037523">
    <property type="entry name" value="VOC_core"/>
</dbReference>
<proteinExistence type="predicted"/>
<dbReference type="AlphaFoldDB" id="A0A6A0AUD6"/>